<evidence type="ECO:0000313" key="1">
    <source>
        <dbReference type="EMBL" id="KEI70114.1"/>
    </source>
</evidence>
<comment type="caution">
    <text evidence="1">The sequence shown here is derived from an EMBL/GenBank/DDBJ whole genome shotgun (WGS) entry which is preliminary data.</text>
</comment>
<dbReference type="PANTHER" id="PTHR34235">
    <property type="entry name" value="SLR1203 PROTEIN-RELATED"/>
    <property type="match status" value="1"/>
</dbReference>
<organism evidence="1 2">
    <name type="scientific">Endozoicomonas elysicola</name>
    <dbReference type="NCBI Taxonomy" id="305900"/>
    <lineage>
        <taxon>Bacteria</taxon>
        <taxon>Pseudomonadati</taxon>
        <taxon>Pseudomonadota</taxon>
        <taxon>Gammaproteobacteria</taxon>
        <taxon>Oceanospirillales</taxon>
        <taxon>Endozoicomonadaceae</taxon>
        <taxon>Endozoicomonas</taxon>
    </lineage>
</organism>
<dbReference type="Pfam" id="PF01724">
    <property type="entry name" value="DUF29"/>
    <property type="match status" value="1"/>
</dbReference>
<dbReference type="InterPro" id="IPR002636">
    <property type="entry name" value="DUF29"/>
</dbReference>
<dbReference type="eggNOG" id="COG0639">
    <property type="taxonomic scope" value="Bacteria"/>
</dbReference>
<dbReference type="RefSeq" id="WP_020584145.1">
    <property type="nucleotide sequence ID" value="NZ_JOJP01000001.1"/>
</dbReference>
<gene>
    <name evidence="1" type="ORF">GV64_04555</name>
</gene>
<name>A0A081K7I8_9GAMM</name>
<evidence type="ECO:0000313" key="2">
    <source>
        <dbReference type="Proteomes" id="UP000027997"/>
    </source>
</evidence>
<dbReference type="Proteomes" id="UP000027997">
    <property type="component" value="Unassembled WGS sequence"/>
</dbReference>
<evidence type="ECO:0008006" key="3">
    <source>
        <dbReference type="Google" id="ProtNLM"/>
    </source>
</evidence>
<accession>A0A081K7I8</accession>
<protein>
    <recommendedName>
        <fullName evidence="3">DUF29 domain-containing protein</fullName>
    </recommendedName>
</protein>
<dbReference type="EMBL" id="JOJP01000001">
    <property type="protein sequence ID" value="KEI70114.1"/>
    <property type="molecule type" value="Genomic_DNA"/>
</dbReference>
<dbReference type="AlphaFoldDB" id="A0A081K7I8"/>
<proteinExistence type="predicted"/>
<dbReference type="STRING" id="305900.GV64_04555"/>
<reference evidence="1 2" key="1">
    <citation type="submission" date="2014-06" db="EMBL/GenBank/DDBJ databases">
        <title>Whole Genome Sequences of Three Symbiotic Endozoicomonas Bacteria.</title>
        <authorList>
            <person name="Neave M.J."/>
            <person name="Apprill A."/>
            <person name="Voolstra C.R."/>
        </authorList>
    </citation>
    <scope>NUCLEOTIDE SEQUENCE [LARGE SCALE GENOMIC DNA]</scope>
    <source>
        <strain evidence="1 2">DSM 22380</strain>
    </source>
</reference>
<dbReference type="Gene3D" id="1.20.1220.20">
    <property type="entry name" value="Uncharcterised protein PF01724"/>
    <property type="match status" value="1"/>
</dbReference>
<sequence length="157" mass="18849">MSNLYKTDFYQWTRQQIDLLKRSKFQSLDLENLIEEVEDLGQEKVNTLETHLTRVLVLLLKWQIRAFKEDLRTLNRWYRSWFMVIDYSLEKERAIVKRLLIKNPSLYGLLDECLLECYPIACRDASRELEIPEEEFPDTNPWTMEQIMTDGFPPGPE</sequence>
<keyword evidence="2" id="KW-1185">Reference proteome</keyword>